<sequence length="64" mass="7171">MSSTYIDKELISIQDFEHRVYMHLRRQLGLIPLPNEAAIATSSTSLPPLIPMRNPARGTHSANI</sequence>
<dbReference type="EMBL" id="KZ679685">
    <property type="protein sequence ID" value="PTB51623.1"/>
    <property type="molecule type" value="Genomic_DNA"/>
</dbReference>
<accession>A0A2T4A3S9</accession>
<organism evidence="1 2">
    <name type="scientific">Trichoderma harzianum CBS 226.95</name>
    <dbReference type="NCBI Taxonomy" id="983964"/>
    <lineage>
        <taxon>Eukaryota</taxon>
        <taxon>Fungi</taxon>
        <taxon>Dikarya</taxon>
        <taxon>Ascomycota</taxon>
        <taxon>Pezizomycotina</taxon>
        <taxon>Sordariomycetes</taxon>
        <taxon>Hypocreomycetidae</taxon>
        <taxon>Hypocreales</taxon>
        <taxon>Hypocreaceae</taxon>
        <taxon>Trichoderma</taxon>
    </lineage>
</organism>
<dbReference type="GeneID" id="36623484"/>
<gene>
    <name evidence="1" type="ORF">M431DRAFT_40784</name>
</gene>
<feature type="non-terminal residue" evidence="1">
    <location>
        <position position="64"/>
    </location>
</feature>
<keyword evidence="2" id="KW-1185">Reference proteome</keyword>
<dbReference type="RefSeq" id="XP_024771300.1">
    <property type="nucleotide sequence ID" value="XM_024914918.1"/>
</dbReference>
<dbReference type="AlphaFoldDB" id="A0A2T4A3S9"/>
<evidence type="ECO:0000313" key="1">
    <source>
        <dbReference type="EMBL" id="PTB51623.1"/>
    </source>
</evidence>
<protein>
    <submittedName>
        <fullName evidence="1">Uncharacterized protein</fullName>
    </submittedName>
</protein>
<reference evidence="1 2" key="1">
    <citation type="submission" date="2016-07" db="EMBL/GenBank/DDBJ databases">
        <title>Multiple horizontal gene transfer events from other fungi enriched the ability of initially mycotrophic Trichoderma (Ascomycota) to feed on dead plant biomass.</title>
        <authorList>
            <consortium name="DOE Joint Genome Institute"/>
            <person name="Aerts A."/>
            <person name="Atanasova L."/>
            <person name="Chenthamara K."/>
            <person name="Zhang J."/>
            <person name="Grujic M."/>
            <person name="Henrissat B."/>
            <person name="Kuo A."/>
            <person name="Salamov A."/>
            <person name="Lipzen A."/>
            <person name="Labutti K."/>
            <person name="Barry K."/>
            <person name="Miao Y."/>
            <person name="Rahimi M.J."/>
            <person name="Shen Q."/>
            <person name="Grigoriev I.V."/>
            <person name="Kubicek C.P."/>
            <person name="Druzhinina I.S."/>
        </authorList>
    </citation>
    <scope>NUCLEOTIDE SEQUENCE [LARGE SCALE GENOMIC DNA]</scope>
    <source>
        <strain evidence="1 2">CBS 226.95</strain>
    </source>
</reference>
<evidence type="ECO:0000313" key="2">
    <source>
        <dbReference type="Proteomes" id="UP000241690"/>
    </source>
</evidence>
<dbReference type="Proteomes" id="UP000241690">
    <property type="component" value="Unassembled WGS sequence"/>
</dbReference>
<name>A0A2T4A3S9_TRIHA</name>
<proteinExistence type="predicted"/>